<evidence type="ECO:0000313" key="2">
    <source>
        <dbReference type="Proteomes" id="UP000515955"/>
    </source>
</evidence>
<dbReference type="AlphaFoldDB" id="A0A7G9SAR2"/>
<dbReference type="Proteomes" id="UP000515955">
    <property type="component" value="Chromosome"/>
</dbReference>
<dbReference type="Pfam" id="PF12096">
    <property type="entry name" value="DUF3572"/>
    <property type="match status" value="1"/>
</dbReference>
<reference evidence="1 2" key="1">
    <citation type="submission" date="2020-08" db="EMBL/GenBank/DDBJ databases">
        <title>Genome sequence of Sphingomonas rhizophila KACC 19189T.</title>
        <authorList>
            <person name="Hyun D.-W."/>
            <person name="Bae J.-W."/>
        </authorList>
    </citation>
    <scope>NUCLEOTIDE SEQUENCE [LARGE SCALE GENOMIC DNA]</scope>
    <source>
        <strain evidence="1 2">KACC 19189</strain>
    </source>
</reference>
<keyword evidence="2" id="KW-1185">Reference proteome</keyword>
<dbReference type="InterPro" id="IPR021955">
    <property type="entry name" value="DUF3572"/>
</dbReference>
<sequence length="90" mass="9868">MFPSTTNDAEALALSALTQTLADERRAQRFLDLTGIETISLRQRVADGDRTLFAALFDFLEAHEPDLIAVASALAVRPEALIAAREVLER</sequence>
<name>A0A7G9SAR2_9SPHN</name>
<proteinExistence type="predicted"/>
<evidence type="ECO:0000313" key="1">
    <source>
        <dbReference type="EMBL" id="QNN64937.1"/>
    </source>
</evidence>
<dbReference type="RefSeq" id="WP_187541936.1">
    <property type="nucleotide sequence ID" value="NZ_CP060717.1"/>
</dbReference>
<dbReference type="EMBL" id="CP060717">
    <property type="protein sequence ID" value="QNN64937.1"/>
    <property type="molecule type" value="Genomic_DNA"/>
</dbReference>
<gene>
    <name evidence="1" type="ORF">H9L12_12100</name>
</gene>
<accession>A0A7G9SAR2</accession>
<organism evidence="1 2">
    <name type="scientific">Sphingomonas rhizophila</name>
    <dbReference type="NCBI Taxonomy" id="2071607"/>
    <lineage>
        <taxon>Bacteria</taxon>
        <taxon>Pseudomonadati</taxon>
        <taxon>Pseudomonadota</taxon>
        <taxon>Alphaproteobacteria</taxon>
        <taxon>Sphingomonadales</taxon>
        <taxon>Sphingomonadaceae</taxon>
        <taxon>Sphingomonas</taxon>
    </lineage>
</organism>
<protein>
    <submittedName>
        <fullName evidence="1">DUF3572 family protein</fullName>
    </submittedName>
</protein>
<dbReference type="KEGG" id="srhi:H9L12_12100"/>